<dbReference type="Proteomes" id="UP000319576">
    <property type="component" value="Chromosome"/>
</dbReference>
<dbReference type="GO" id="GO:0003697">
    <property type="term" value="F:single-stranded DNA binding"/>
    <property type="evidence" value="ECO:0007669"/>
    <property type="project" value="UniProtKB-UniRule"/>
</dbReference>
<evidence type="ECO:0000313" key="6">
    <source>
        <dbReference type="Proteomes" id="UP000319576"/>
    </source>
</evidence>
<keyword evidence="6" id="KW-1185">Reference proteome</keyword>
<keyword evidence="2" id="KW-0233">DNA recombination</keyword>
<evidence type="ECO:0000256" key="3">
    <source>
        <dbReference type="RuleBase" id="RU000524"/>
    </source>
</evidence>
<dbReference type="CDD" id="cd04496">
    <property type="entry name" value="SSB_OBF"/>
    <property type="match status" value="1"/>
</dbReference>
<evidence type="ECO:0000256" key="1">
    <source>
        <dbReference type="ARBA" id="ARBA00023125"/>
    </source>
</evidence>
<dbReference type="InterPro" id="IPR012340">
    <property type="entry name" value="NA-bd_OB-fold"/>
</dbReference>
<dbReference type="PANTHER" id="PTHR10302">
    <property type="entry name" value="SINGLE-STRANDED DNA-BINDING PROTEIN"/>
    <property type="match status" value="1"/>
</dbReference>
<dbReference type="InterPro" id="IPR000424">
    <property type="entry name" value="Primosome_PriB/ssb"/>
</dbReference>
<dbReference type="SUPFAM" id="SSF50249">
    <property type="entry name" value="Nucleic acid-binding proteins"/>
    <property type="match status" value="1"/>
</dbReference>
<sequence length="197" mass="20777">MATLNKVMLIGRLTDNPGEVRTMPNGGRVIPFRFAVGRSRKNPQTGQWENDPNPLYIDCEAFSRPDTKRDLVNLIQQFCKKGDPLYIEGRLQYDQWEDKNGGGKRSKHKVVVNEIEFLGGNRDGGDGGGEMGGGGRVAQSGGGGNRGGYSGGGGGRPAQNTGGNRGGYSAPPPDDDNDYGGTRGGGTSGGGDEDIPF</sequence>
<dbReference type="KEGG" id="uli:ETAA1_05180"/>
<evidence type="ECO:0000256" key="2">
    <source>
        <dbReference type="HAMAP-Rule" id="MF_00984"/>
    </source>
</evidence>
<protein>
    <recommendedName>
        <fullName evidence="2 3">Single-stranded DNA-binding protein</fullName>
        <shortName evidence="2">SSB</shortName>
    </recommendedName>
</protein>
<comment type="function">
    <text evidence="2">Plays an important role in DNA replication, recombination and repair. Binds to ssDNA and to an array of partner proteins to recruit them to their sites of action during DNA metabolism.</text>
</comment>
<feature type="region of interest" description="Disordered" evidence="4">
    <location>
        <begin position="118"/>
        <end position="197"/>
    </location>
</feature>
<name>A0A517XM91_9BACT</name>
<dbReference type="OrthoDB" id="9809878at2"/>
<dbReference type="HAMAP" id="MF_00984">
    <property type="entry name" value="SSB"/>
    <property type="match status" value="1"/>
</dbReference>
<feature type="short sequence motif" description="Important for interaction with partner proteins" evidence="2">
    <location>
        <begin position="192"/>
        <end position="197"/>
    </location>
</feature>
<dbReference type="PROSITE" id="PS50935">
    <property type="entry name" value="SSB"/>
    <property type="match status" value="1"/>
</dbReference>
<dbReference type="PANTHER" id="PTHR10302:SF0">
    <property type="entry name" value="SINGLE-STRANDED DNA-BINDING PROTEIN, MITOCHONDRIAL"/>
    <property type="match status" value="1"/>
</dbReference>
<reference evidence="5 6" key="1">
    <citation type="submission" date="2019-02" db="EMBL/GenBank/DDBJ databases">
        <title>Deep-cultivation of Planctomycetes and their phenomic and genomic characterization uncovers novel biology.</title>
        <authorList>
            <person name="Wiegand S."/>
            <person name="Jogler M."/>
            <person name="Boedeker C."/>
            <person name="Pinto D."/>
            <person name="Vollmers J."/>
            <person name="Rivas-Marin E."/>
            <person name="Kohn T."/>
            <person name="Peeters S.H."/>
            <person name="Heuer A."/>
            <person name="Rast P."/>
            <person name="Oberbeckmann S."/>
            <person name="Bunk B."/>
            <person name="Jeske O."/>
            <person name="Meyerdierks A."/>
            <person name="Storesund J.E."/>
            <person name="Kallscheuer N."/>
            <person name="Luecker S."/>
            <person name="Lage O.M."/>
            <person name="Pohl T."/>
            <person name="Merkel B.J."/>
            <person name="Hornburger P."/>
            <person name="Mueller R.-W."/>
            <person name="Bruemmer F."/>
            <person name="Labrenz M."/>
            <person name="Spormann A.M."/>
            <person name="Op den Camp H."/>
            <person name="Overmann J."/>
            <person name="Amann R."/>
            <person name="Jetten M.S.M."/>
            <person name="Mascher T."/>
            <person name="Medema M.H."/>
            <person name="Devos D.P."/>
            <person name="Kaster A.-K."/>
            <person name="Ovreas L."/>
            <person name="Rohde M."/>
            <person name="Galperin M.Y."/>
            <person name="Jogler C."/>
        </authorList>
    </citation>
    <scope>NUCLEOTIDE SEQUENCE [LARGE SCALE GENOMIC DNA]</scope>
    <source>
        <strain evidence="5 6">ETA_A1</strain>
    </source>
</reference>
<proteinExistence type="inferred from homology"/>
<dbReference type="RefSeq" id="WP_145234034.1">
    <property type="nucleotide sequence ID" value="NZ_CP036273.1"/>
</dbReference>
<accession>A0A517XM91</accession>
<dbReference type="GO" id="GO:0006260">
    <property type="term" value="P:DNA replication"/>
    <property type="evidence" value="ECO:0007669"/>
    <property type="project" value="UniProtKB-UniRule"/>
</dbReference>
<dbReference type="AlphaFoldDB" id="A0A517XM91"/>
<dbReference type="InterPro" id="IPR011344">
    <property type="entry name" value="ssDNA-bd"/>
</dbReference>
<feature type="compositionally biased region" description="Gly residues" evidence="4">
    <location>
        <begin position="181"/>
        <end position="190"/>
    </location>
</feature>
<keyword evidence="1 2" id="KW-0238">DNA-binding</keyword>
<dbReference type="GO" id="GO:0009295">
    <property type="term" value="C:nucleoid"/>
    <property type="evidence" value="ECO:0007669"/>
    <property type="project" value="TreeGrafter"/>
</dbReference>
<comment type="subunit">
    <text evidence="2">Homotetramer.</text>
</comment>
<dbReference type="Gene3D" id="2.40.50.140">
    <property type="entry name" value="Nucleic acid-binding proteins"/>
    <property type="match status" value="1"/>
</dbReference>
<evidence type="ECO:0000313" key="5">
    <source>
        <dbReference type="EMBL" id="QDU18625.1"/>
    </source>
</evidence>
<organism evidence="5 6">
    <name type="scientific">Urbifossiella limnaea</name>
    <dbReference type="NCBI Taxonomy" id="2528023"/>
    <lineage>
        <taxon>Bacteria</taxon>
        <taxon>Pseudomonadati</taxon>
        <taxon>Planctomycetota</taxon>
        <taxon>Planctomycetia</taxon>
        <taxon>Gemmatales</taxon>
        <taxon>Gemmataceae</taxon>
        <taxon>Urbifossiella</taxon>
    </lineage>
</organism>
<dbReference type="NCBIfam" id="TIGR00621">
    <property type="entry name" value="ssb"/>
    <property type="match status" value="1"/>
</dbReference>
<comment type="caution">
    <text evidence="2">Lacks conserved residue(s) required for the propagation of feature annotation.</text>
</comment>
<dbReference type="EMBL" id="CP036273">
    <property type="protein sequence ID" value="QDU18625.1"/>
    <property type="molecule type" value="Genomic_DNA"/>
</dbReference>
<dbReference type="Pfam" id="PF00436">
    <property type="entry name" value="SSB"/>
    <property type="match status" value="1"/>
</dbReference>
<dbReference type="GO" id="GO:0006281">
    <property type="term" value="P:DNA repair"/>
    <property type="evidence" value="ECO:0007669"/>
    <property type="project" value="UniProtKB-UniRule"/>
</dbReference>
<feature type="compositionally biased region" description="Gly residues" evidence="4">
    <location>
        <begin position="126"/>
        <end position="156"/>
    </location>
</feature>
<gene>
    <name evidence="5" type="primary">ssb</name>
    <name evidence="5" type="ORF">ETAA1_05180</name>
</gene>
<keyword evidence="2" id="KW-0234">DNA repair</keyword>
<dbReference type="GO" id="GO:0006310">
    <property type="term" value="P:DNA recombination"/>
    <property type="evidence" value="ECO:0007669"/>
    <property type="project" value="UniProtKB-UniRule"/>
</dbReference>
<evidence type="ECO:0000256" key="4">
    <source>
        <dbReference type="SAM" id="MobiDB-lite"/>
    </source>
</evidence>
<keyword evidence="2" id="KW-0235">DNA replication</keyword>
<keyword evidence="2" id="KW-0227">DNA damage</keyword>